<dbReference type="RefSeq" id="WP_249304243.1">
    <property type="nucleotide sequence ID" value="NZ_JACRSW010000027.1"/>
</dbReference>
<dbReference type="InterPro" id="IPR024523">
    <property type="entry name" value="DUF3793"/>
</dbReference>
<protein>
    <submittedName>
        <fullName evidence="1">DUF3793 family protein</fullName>
    </submittedName>
</protein>
<proteinExistence type="predicted"/>
<evidence type="ECO:0000313" key="2">
    <source>
        <dbReference type="Proteomes" id="UP000637513"/>
    </source>
</evidence>
<gene>
    <name evidence="1" type="ORF">H8700_05860</name>
</gene>
<dbReference type="Pfam" id="PF12672">
    <property type="entry name" value="DUF3793"/>
    <property type="match status" value="1"/>
</dbReference>
<evidence type="ECO:0000313" key="1">
    <source>
        <dbReference type="EMBL" id="MBC8557228.1"/>
    </source>
</evidence>
<reference evidence="1 2" key="1">
    <citation type="submission" date="2020-08" db="EMBL/GenBank/DDBJ databases">
        <title>Genome public.</title>
        <authorList>
            <person name="Liu C."/>
            <person name="Sun Q."/>
        </authorList>
    </citation>
    <scope>NUCLEOTIDE SEQUENCE [LARGE SCALE GENOMIC DNA]</scope>
    <source>
        <strain evidence="1 2">BX3</strain>
    </source>
</reference>
<organism evidence="1 2">
    <name type="scientific">Jutongia hominis</name>
    <dbReference type="NCBI Taxonomy" id="2763664"/>
    <lineage>
        <taxon>Bacteria</taxon>
        <taxon>Bacillati</taxon>
        <taxon>Bacillota</taxon>
        <taxon>Clostridia</taxon>
        <taxon>Lachnospirales</taxon>
        <taxon>Lachnospiraceae</taxon>
        <taxon>Jutongia</taxon>
    </lineage>
</organism>
<accession>A0ABR7MVI1</accession>
<dbReference type="EMBL" id="JACRSW010000027">
    <property type="protein sequence ID" value="MBC8557228.1"/>
    <property type="molecule type" value="Genomic_DNA"/>
</dbReference>
<sequence length="192" mass="22283">MSQDVFEMMQKMNLHSVETQMAIQCAPVFAGLKMSNLLIVAKKDICKVRQILKSAVISWHVVSMWKEKATILLYREEELKQYLNSEAVYTRLQGMGYEGSLESKLERFSQRYQAYQAGQTDFPHEMGFFLGYPKEDVEGFIVNGGRNFLYAGYWKVYANRKAKISLFEKFENARETMITFVSNGGRIEEFCN</sequence>
<name>A0ABR7MVI1_9FIRM</name>
<dbReference type="Proteomes" id="UP000637513">
    <property type="component" value="Unassembled WGS sequence"/>
</dbReference>
<comment type="caution">
    <text evidence="1">The sequence shown here is derived from an EMBL/GenBank/DDBJ whole genome shotgun (WGS) entry which is preliminary data.</text>
</comment>
<keyword evidence="2" id="KW-1185">Reference proteome</keyword>